<evidence type="ECO:0000256" key="1">
    <source>
        <dbReference type="SAM" id="MobiDB-lite"/>
    </source>
</evidence>
<name>A0AAV4PLC5_9ARAC</name>
<evidence type="ECO:0000313" key="3">
    <source>
        <dbReference type="Proteomes" id="UP001054837"/>
    </source>
</evidence>
<sequence>MVRHTIVEIRIINKIYLHWHALKFLKEQPEVCCSNDEVNFAPLDEPPEQFLTHVSGMTAFPKHFLQNIQKYNPSYQMTSFDLYKNRFAIKSIHYFLHQNGGGMDRVLMECVVRQQQMSSKPPGERNSCWKKEESRMNELRKTEL</sequence>
<feature type="region of interest" description="Disordered" evidence="1">
    <location>
        <begin position="117"/>
        <end position="144"/>
    </location>
</feature>
<comment type="caution">
    <text evidence="2">The sequence shown here is derived from an EMBL/GenBank/DDBJ whole genome shotgun (WGS) entry which is preliminary data.</text>
</comment>
<gene>
    <name evidence="2" type="ORF">CDAR_92921</name>
</gene>
<proteinExistence type="predicted"/>
<organism evidence="2 3">
    <name type="scientific">Caerostris darwini</name>
    <dbReference type="NCBI Taxonomy" id="1538125"/>
    <lineage>
        <taxon>Eukaryota</taxon>
        <taxon>Metazoa</taxon>
        <taxon>Ecdysozoa</taxon>
        <taxon>Arthropoda</taxon>
        <taxon>Chelicerata</taxon>
        <taxon>Arachnida</taxon>
        <taxon>Araneae</taxon>
        <taxon>Araneomorphae</taxon>
        <taxon>Entelegynae</taxon>
        <taxon>Araneoidea</taxon>
        <taxon>Araneidae</taxon>
        <taxon>Caerostris</taxon>
    </lineage>
</organism>
<dbReference type="EMBL" id="BPLQ01003001">
    <property type="protein sequence ID" value="GIX96978.1"/>
    <property type="molecule type" value="Genomic_DNA"/>
</dbReference>
<dbReference type="AlphaFoldDB" id="A0AAV4PLC5"/>
<feature type="compositionally biased region" description="Basic and acidic residues" evidence="1">
    <location>
        <begin position="127"/>
        <end position="144"/>
    </location>
</feature>
<protein>
    <submittedName>
        <fullName evidence="2">Uncharacterized protein</fullName>
    </submittedName>
</protein>
<dbReference type="Proteomes" id="UP001054837">
    <property type="component" value="Unassembled WGS sequence"/>
</dbReference>
<reference evidence="2 3" key="1">
    <citation type="submission" date="2021-06" db="EMBL/GenBank/DDBJ databases">
        <title>Caerostris darwini draft genome.</title>
        <authorList>
            <person name="Kono N."/>
            <person name="Arakawa K."/>
        </authorList>
    </citation>
    <scope>NUCLEOTIDE SEQUENCE [LARGE SCALE GENOMIC DNA]</scope>
</reference>
<keyword evidence="3" id="KW-1185">Reference proteome</keyword>
<evidence type="ECO:0000313" key="2">
    <source>
        <dbReference type="EMBL" id="GIX96978.1"/>
    </source>
</evidence>
<accession>A0AAV4PLC5</accession>